<keyword evidence="3" id="KW-1185">Reference proteome</keyword>
<sequence length="200" mass="22247">MRVYGGNFSAKGETEFNEPSVVHGASRCSDIALARKDINIVWYLLFNSPMTYCVNLTNLLNLDHVLGNSKGAVAVAVLILIFKNPVSVTFFSWILADGEEHGGRRVLYLRLVVDKGVALESLNPPKVAENPDWNQHLMFSETGNNRTASVELISMILFTVAIGLMWVMGAAALQKYIGGLGGIGLCFLQMFKKLYWFRWN</sequence>
<keyword evidence="1" id="KW-0812">Transmembrane</keyword>
<protein>
    <submittedName>
        <fullName evidence="2">Uncharacterized protein</fullName>
    </submittedName>
</protein>
<dbReference type="Proteomes" id="UP001157418">
    <property type="component" value="Unassembled WGS sequence"/>
</dbReference>
<feature type="transmembrane region" description="Helical" evidence="1">
    <location>
        <begin position="173"/>
        <end position="191"/>
    </location>
</feature>
<comment type="caution">
    <text evidence="2">The sequence shown here is derived from an EMBL/GenBank/DDBJ whole genome shotgun (WGS) entry which is preliminary data.</text>
</comment>
<evidence type="ECO:0000256" key="1">
    <source>
        <dbReference type="SAM" id="Phobius"/>
    </source>
</evidence>
<feature type="transmembrane region" description="Helical" evidence="1">
    <location>
        <begin position="40"/>
        <end position="60"/>
    </location>
</feature>
<dbReference type="EMBL" id="CAKMRJ010000001">
    <property type="protein sequence ID" value="CAH1413526.1"/>
    <property type="molecule type" value="Genomic_DNA"/>
</dbReference>
<proteinExistence type="predicted"/>
<reference evidence="2 3" key="1">
    <citation type="submission" date="2022-01" db="EMBL/GenBank/DDBJ databases">
        <authorList>
            <person name="Xiong W."/>
            <person name="Schranz E."/>
        </authorList>
    </citation>
    <scope>NUCLEOTIDE SEQUENCE [LARGE SCALE GENOMIC DNA]</scope>
</reference>
<feature type="transmembrane region" description="Helical" evidence="1">
    <location>
        <begin position="148"/>
        <end position="167"/>
    </location>
</feature>
<gene>
    <name evidence="2" type="ORF">LVIROSA_LOCUS1486</name>
</gene>
<keyword evidence="1" id="KW-0472">Membrane</keyword>
<evidence type="ECO:0000313" key="3">
    <source>
        <dbReference type="Proteomes" id="UP001157418"/>
    </source>
</evidence>
<keyword evidence="1" id="KW-1133">Transmembrane helix</keyword>
<dbReference type="AlphaFoldDB" id="A0AAU9LFH3"/>
<accession>A0AAU9LFH3</accession>
<feature type="transmembrane region" description="Helical" evidence="1">
    <location>
        <begin position="72"/>
        <end position="96"/>
    </location>
</feature>
<name>A0AAU9LFH3_9ASTR</name>
<organism evidence="2 3">
    <name type="scientific">Lactuca virosa</name>
    <dbReference type="NCBI Taxonomy" id="75947"/>
    <lineage>
        <taxon>Eukaryota</taxon>
        <taxon>Viridiplantae</taxon>
        <taxon>Streptophyta</taxon>
        <taxon>Embryophyta</taxon>
        <taxon>Tracheophyta</taxon>
        <taxon>Spermatophyta</taxon>
        <taxon>Magnoliopsida</taxon>
        <taxon>eudicotyledons</taxon>
        <taxon>Gunneridae</taxon>
        <taxon>Pentapetalae</taxon>
        <taxon>asterids</taxon>
        <taxon>campanulids</taxon>
        <taxon>Asterales</taxon>
        <taxon>Asteraceae</taxon>
        <taxon>Cichorioideae</taxon>
        <taxon>Cichorieae</taxon>
        <taxon>Lactucinae</taxon>
        <taxon>Lactuca</taxon>
    </lineage>
</organism>
<evidence type="ECO:0000313" key="2">
    <source>
        <dbReference type="EMBL" id="CAH1413526.1"/>
    </source>
</evidence>